<dbReference type="PANTHER" id="PTHR31672:SF2">
    <property type="entry name" value="F-BOX DOMAIN-CONTAINING PROTEIN"/>
    <property type="match status" value="1"/>
</dbReference>
<dbReference type="Proteomes" id="UP001231189">
    <property type="component" value="Unassembled WGS sequence"/>
</dbReference>
<dbReference type="SMART" id="SM00256">
    <property type="entry name" value="FBOX"/>
    <property type="match status" value="1"/>
</dbReference>
<sequence>MRRCAPPLESADTVREILLKLPTRDVARCCCVSRLWRNIVADPSFRCLHAMAETNHLSAASEALLVTKTCEHGRPDEASFFSVSSSRPMPYRVKIPSKYNLSNICDGLLCFAVDQADAPAFVCNPVTGQTAMLPKAPPPVGIPGSSCNHHFALGFSPSTREHKLFRFFSSYIGMHNVSQSVYTLDGAGGGWRQRSYRTQCPLLRTSSPMFVQGKLYLVSTGKTHVAHRRNPDGLLEVDVTTEAHRTFPLPFRADQYHWAWDPLVNTFEMRGRLGLAVEILTGDETEIRKLQFWVLSTPPSDEQLDDHDGKLCWDLCYSFYVGDIYYFNQPRSAWFEGREMTLCYRDTHAVFKHGTRGRAPQPSPAADCPQYPPSTVAAPGRPRLRAKGSPWTRHHRPCLWQPDASATADPDGEIVHEEEDGPPLLGFRSSPGAASGEMTRGEGGKGGEGMGGGGCGWREGQRRLWEGGGWRGGG</sequence>
<dbReference type="NCBIfam" id="TIGR01640">
    <property type="entry name" value="F_box_assoc_1"/>
    <property type="match status" value="1"/>
</dbReference>
<dbReference type="AlphaFoldDB" id="A0AAD8S4V0"/>
<feature type="compositionally biased region" description="Acidic residues" evidence="1">
    <location>
        <begin position="410"/>
        <end position="421"/>
    </location>
</feature>
<gene>
    <name evidence="3" type="ORF">QYE76_063367</name>
</gene>
<evidence type="ECO:0000313" key="3">
    <source>
        <dbReference type="EMBL" id="KAK1645562.1"/>
    </source>
</evidence>
<feature type="compositionally biased region" description="Gly residues" evidence="1">
    <location>
        <begin position="446"/>
        <end position="457"/>
    </location>
</feature>
<dbReference type="PANTHER" id="PTHR31672">
    <property type="entry name" value="BNACNNG10540D PROTEIN"/>
    <property type="match status" value="1"/>
</dbReference>
<dbReference type="Gene3D" id="1.20.1280.50">
    <property type="match status" value="1"/>
</dbReference>
<reference evidence="3" key="1">
    <citation type="submission" date="2023-07" db="EMBL/GenBank/DDBJ databases">
        <title>A chromosome-level genome assembly of Lolium multiflorum.</title>
        <authorList>
            <person name="Chen Y."/>
            <person name="Copetti D."/>
            <person name="Kolliker R."/>
            <person name="Studer B."/>
        </authorList>
    </citation>
    <scope>NUCLEOTIDE SEQUENCE</scope>
    <source>
        <strain evidence="3">02402/16</strain>
        <tissue evidence="3">Leaf</tissue>
    </source>
</reference>
<feature type="compositionally biased region" description="Basic residues" evidence="1">
    <location>
        <begin position="382"/>
        <end position="397"/>
    </location>
</feature>
<organism evidence="3 4">
    <name type="scientific">Lolium multiflorum</name>
    <name type="common">Italian ryegrass</name>
    <name type="synonym">Lolium perenne subsp. multiflorum</name>
    <dbReference type="NCBI Taxonomy" id="4521"/>
    <lineage>
        <taxon>Eukaryota</taxon>
        <taxon>Viridiplantae</taxon>
        <taxon>Streptophyta</taxon>
        <taxon>Embryophyta</taxon>
        <taxon>Tracheophyta</taxon>
        <taxon>Spermatophyta</taxon>
        <taxon>Magnoliopsida</taxon>
        <taxon>Liliopsida</taxon>
        <taxon>Poales</taxon>
        <taxon>Poaceae</taxon>
        <taxon>BOP clade</taxon>
        <taxon>Pooideae</taxon>
        <taxon>Poodae</taxon>
        <taxon>Poeae</taxon>
        <taxon>Poeae Chloroplast Group 2 (Poeae type)</taxon>
        <taxon>Loliodinae</taxon>
        <taxon>Loliinae</taxon>
        <taxon>Lolium</taxon>
    </lineage>
</organism>
<name>A0AAD8S4V0_LOLMU</name>
<feature type="region of interest" description="Disordered" evidence="1">
    <location>
        <begin position="354"/>
        <end position="474"/>
    </location>
</feature>
<proteinExistence type="predicted"/>
<dbReference type="InterPro" id="IPR013187">
    <property type="entry name" value="F-box-assoc_dom_typ3"/>
</dbReference>
<comment type="caution">
    <text evidence="3">The sequence shown here is derived from an EMBL/GenBank/DDBJ whole genome shotgun (WGS) entry which is preliminary data.</text>
</comment>
<evidence type="ECO:0000313" key="4">
    <source>
        <dbReference type="Proteomes" id="UP001231189"/>
    </source>
</evidence>
<dbReference type="SUPFAM" id="SSF81383">
    <property type="entry name" value="F-box domain"/>
    <property type="match status" value="1"/>
</dbReference>
<evidence type="ECO:0000259" key="2">
    <source>
        <dbReference type="SMART" id="SM00256"/>
    </source>
</evidence>
<dbReference type="InterPro" id="IPR036047">
    <property type="entry name" value="F-box-like_dom_sf"/>
</dbReference>
<keyword evidence="4" id="KW-1185">Reference proteome</keyword>
<feature type="domain" description="F-box" evidence="2">
    <location>
        <begin position="12"/>
        <end position="49"/>
    </location>
</feature>
<dbReference type="InterPro" id="IPR001810">
    <property type="entry name" value="F-box_dom"/>
</dbReference>
<evidence type="ECO:0000256" key="1">
    <source>
        <dbReference type="SAM" id="MobiDB-lite"/>
    </source>
</evidence>
<dbReference type="EMBL" id="JAUUTY010000004">
    <property type="protein sequence ID" value="KAK1645562.1"/>
    <property type="molecule type" value="Genomic_DNA"/>
</dbReference>
<dbReference type="InterPro" id="IPR017451">
    <property type="entry name" value="F-box-assoc_interact_dom"/>
</dbReference>
<dbReference type="Pfam" id="PF08268">
    <property type="entry name" value="FBA_3"/>
    <property type="match status" value="1"/>
</dbReference>
<protein>
    <recommendedName>
        <fullName evidence="2">F-box domain-containing protein</fullName>
    </recommendedName>
</protein>
<dbReference type="InterPro" id="IPR050796">
    <property type="entry name" value="SCF_F-box_component"/>
</dbReference>
<dbReference type="Pfam" id="PF00646">
    <property type="entry name" value="F-box"/>
    <property type="match status" value="1"/>
</dbReference>
<accession>A0AAD8S4V0</accession>